<dbReference type="PANTHER" id="PTHR34618:SF1">
    <property type="entry name" value="SECRETED PROTEIN"/>
    <property type="match status" value="1"/>
</dbReference>
<dbReference type="AlphaFoldDB" id="A0A437A6P4"/>
<dbReference type="InterPro" id="IPR021476">
    <property type="entry name" value="Egh16-like"/>
</dbReference>
<evidence type="ECO:0000313" key="2">
    <source>
        <dbReference type="EMBL" id="RVD86813.1"/>
    </source>
</evidence>
<keyword evidence="3" id="KW-1185">Reference proteome</keyword>
<accession>A0A437A6P4</accession>
<evidence type="ECO:0000256" key="1">
    <source>
        <dbReference type="SAM" id="MobiDB-lite"/>
    </source>
</evidence>
<name>A0A437A6P4_ARTFL</name>
<dbReference type="VEuPathDB" id="FungiDB:DFL_005070"/>
<protein>
    <submittedName>
        <fullName evidence="2">Uncharacterized protein</fullName>
    </submittedName>
</protein>
<dbReference type="RefSeq" id="XP_067492357.1">
    <property type="nucleotide sequence ID" value="XM_067634273.1"/>
</dbReference>
<dbReference type="EMBL" id="SAEB01000006">
    <property type="protein sequence ID" value="RVD86813.1"/>
    <property type="molecule type" value="Genomic_DNA"/>
</dbReference>
<dbReference type="STRING" id="97331.A0A437A6P4"/>
<evidence type="ECO:0000313" key="3">
    <source>
        <dbReference type="Proteomes" id="UP000283090"/>
    </source>
</evidence>
<proteinExistence type="predicted"/>
<dbReference type="PANTHER" id="PTHR34618">
    <property type="entry name" value="SURFACE PROTEIN MAS1, PUTATIVE-RELATED"/>
    <property type="match status" value="1"/>
</dbReference>
<comment type="caution">
    <text evidence="2">The sequence shown here is derived from an EMBL/GenBank/DDBJ whole genome shotgun (WGS) entry which is preliminary data.</text>
</comment>
<dbReference type="Pfam" id="PF11327">
    <property type="entry name" value="Egh16-like"/>
    <property type="match status" value="1"/>
</dbReference>
<organism evidence="2 3">
    <name type="scientific">Arthrobotrys flagrans</name>
    <name type="common">Nematode-trapping fungus</name>
    <name type="synonym">Trichothecium flagrans</name>
    <dbReference type="NCBI Taxonomy" id="97331"/>
    <lineage>
        <taxon>Eukaryota</taxon>
        <taxon>Fungi</taxon>
        <taxon>Dikarya</taxon>
        <taxon>Ascomycota</taxon>
        <taxon>Pezizomycotina</taxon>
        <taxon>Orbiliomycetes</taxon>
        <taxon>Orbiliales</taxon>
        <taxon>Orbiliaceae</taxon>
        <taxon>Arthrobotrys</taxon>
    </lineage>
</organism>
<dbReference type="Proteomes" id="UP000283090">
    <property type="component" value="Unassembled WGS sequence"/>
</dbReference>
<sequence>MKFTLLTSGVIALTTFVPFISAHAFIYWAAGDADPDVHGWALGYRTTTPTNGGGQLPFQRDVAVFSNPAVPCKKGKWRKTCESREYLPTGCGLSLFYINRYHESYNPNSDKPYKHSGGKKNGWYYMTKYVSKKPFIPIAAEVQKLVDKNALPQVSKGGYLIMKIHQINEDGAGPYKCFIDFDGKADGWSADLTVEWQVKYTGKHSTNKDGSLKDQQLRVKLPDNMNCRGSYGGKHNICIIRCQNSAPNGPFGGCVPIQQVQPPAKPPQEPPRQEAPEAPPYKNEKDADDYDSADNVPESFDYSH</sequence>
<dbReference type="GeneID" id="93587381"/>
<gene>
    <name evidence="2" type="ORF">DFL_005070</name>
</gene>
<feature type="region of interest" description="Disordered" evidence="1">
    <location>
        <begin position="253"/>
        <end position="304"/>
    </location>
</feature>
<reference evidence="2 3" key="1">
    <citation type="submission" date="2019-01" db="EMBL/GenBank/DDBJ databases">
        <title>Intercellular communication is required for trap formation in the nematode-trapping fungus Duddingtonia flagrans.</title>
        <authorList>
            <person name="Youssar L."/>
            <person name="Wernet V."/>
            <person name="Hensel N."/>
            <person name="Hildebrandt H.-G."/>
            <person name="Fischer R."/>
        </authorList>
    </citation>
    <scope>NUCLEOTIDE SEQUENCE [LARGE SCALE GENOMIC DNA]</scope>
    <source>
        <strain evidence="2 3">CBS H-5679</strain>
    </source>
</reference>
<dbReference type="OrthoDB" id="3241054at2759"/>